<name>A0A0V1FX17_TRIPS</name>
<comment type="caution">
    <text evidence="1">The sequence shown here is derived from an EMBL/GenBank/DDBJ whole genome shotgun (WGS) entry which is preliminary data.</text>
</comment>
<evidence type="ECO:0000313" key="2">
    <source>
        <dbReference type="Proteomes" id="UP000054995"/>
    </source>
</evidence>
<proteinExistence type="predicted"/>
<reference evidence="1 2" key="1">
    <citation type="submission" date="2015-01" db="EMBL/GenBank/DDBJ databases">
        <title>Evolution of Trichinella species and genotypes.</title>
        <authorList>
            <person name="Korhonen P.K."/>
            <person name="Edoardo P."/>
            <person name="Giuseppe L.R."/>
            <person name="Gasser R.B."/>
        </authorList>
    </citation>
    <scope>NUCLEOTIDE SEQUENCE [LARGE SCALE GENOMIC DNA]</scope>
    <source>
        <strain evidence="1">ISS470</strain>
    </source>
</reference>
<keyword evidence="2" id="KW-1185">Reference proteome</keyword>
<protein>
    <submittedName>
        <fullName evidence="1">Uncharacterized protein</fullName>
    </submittedName>
</protein>
<dbReference type="EMBL" id="JYDT01000020">
    <property type="protein sequence ID" value="KRY90599.1"/>
    <property type="molecule type" value="Genomic_DNA"/>
</dbReference>
<accession>A0A0V1FX17</accession>
<organism evidence="1 2">
    <name type="scientific">Trichinella pseudospiralis</name>
    <name type="common">Parasitic roundworm</name>
    <dbReference type="NCBI Taxonomy" id="6337"/>
    <lineage>
        <taxon>Eukaryota</taxon>
        <taxon>Metazoa</taxon>
        <taxon>Ecdysozoa</taxon>
        <taxon>Nematoda</taxon>
        <taxon>Enoplea</taxon>
        <taxon>Dorylaimia</taxon>
        <taxon>Trichinellida</taxon>
        <taxon>Trichinellidae</taxon>
        <taxon>Trichinella</taxon>
    </lineage>
</organism>
<evidence type="ECO:0000313" key="1">
    <source>
        <dbReference type="EMBL" id="KRY90599.1"/>
    </source>
</evidence>
<sequence>MISMTYDVEFNKNADDEIIAQERFKHLKGMLSYLCSGVIVFVMVILIVIVPHSYLYVFLDLTPLPGV</sequence>
<dbReference type="Proteomes" id="UP000054995">
    <property type="component" value="Unassembled WGS sequence"/>
</dbReference>
<gene>
    <name evidence="1" type="ORF">T4D_9553</name>
</gene>